<evidence type="ECO:0000259" key="2">
    <source>
        <dbReference type="Pfam" id="PF26509"/>
    </source>
</evidence>
<organism evidence="3 4">
    <name type="scientific">Planococcus shixiaomingii</name>
    <dbReference type="NCBI Taxonomy" id="3058393"/>
    <lineage>
        <taxon>Bacteria</taxon>
        <taxon>Bacillati</taxon>
        <taxon>Bacillota</taxon>
        <taxon>Bacilli</taxon>
        <taxon>Bacillales</taxon>
        <taxon>Caryophanaceae</taxon>
        <taxon>Planococcus</taxon>
    </lineage>
</organism>
<dbReference type="Pfam" id="PF26509">
    <property type="entry name" value="DUF8171"/>
    <property type="match status" value="1"/>
</dbReference>
<dbReference type="GO" id="GO:0051301">
    <property type="term" value="P:cell division"/>
    <property type="evidence" value="ECO:0007669"/>
    <property type="project" value="UniProtKB-KW"/>
</dbReference>
<feature type="transmembrane region" description="Helical" evidence="1">
    <location>
        <begin position="256"/>
        <end position="276"/>
    </location>
</feature>
<evidence type="ECO:0000256" key="1">
    <source>
        <dbReference type="SAM" id="Phobius"/>
    </source>
</evidence>
<evidence type="ECO:0000313" key="4">
    <source>
        <dbReference type="Proteomes" id="UP001172055"/>
    </source>
</evidence>
<sequence length="292" mass="31196">MEHAKKRCELTQSQKLMVFTLSMSLYGLSSMAEELLPVMNIGPLVLSAEYFAFIPLAMCMLFHPFYTALGAATGGLIFGGILAGQFGGFGEIEQFIALSLGLFVAGSLVRDPKNKKQIAAGALAGAVIFHGIGSMADIQQVILSINDLQTVPGLAEILILVEVGSFLTAIVISGLLFGLLPTLYLVPLLNGKIEPILGVGARSHSQALPEKKTSDVRGIAKVLLLIGIVFVSDYLYEAGVNVEWQASFAKALGHQVLLINLFAAGAIATTTMGFMAEHKNRSLTEYSQEDYL</sequence>
<proteinExistence type="predicted"/>
<feature type="transmembrane region" description="Helical" evidence="1">
    <location>
        <begin position="121"/>
        <end position="145"/>
    </location>
</feature>
<feature type="domain" description="DUF8171" evidence="2">
    <location>
        <begin position="17"/>
        <end position="282"/>
    </location>
</feature>
<accession>A0ABT8N3M1</accession>
<keyword evidence="3" id="KW-0132">Cell division</keyword>
<dbReference type="EMBL" id="JAUJWV010000001">
    <property type="protein sequence ID" value="MDN7242466.1"/>
    <property type="molecule type" value="Genomic_DNA"/>
</dbReference>
<dbReference type="RefSeq" id="WP_301723954.1">
    <property type="nucleotide sequence ID" value="NZ_JAUJWV010000001.1"/>
</dbReference>
<feature type="transmembrane region" description="Helical" evidence="1">
    <location>
        <begin position="92"/>
        <end position="109"/>
    </location>
</feature>
<feature type="transmembrane region" description="Helical" evidence="1">
    <location>
        <begin position="218"/>
        <end position="236"/>
    </location>
</feature>
<gene>
    <name evidence="3" type="ORF">QWY14_11690</name>
</gene>
<feature type="transmembrane region" description="Helical" evidence="1">
    <location>
        <begin position="157"/>
        <end position="186"/>
    </location>
</feature>
<keyword evidence="3" id="KW-0131">Cell cycle</keyword>
<comment type="caution">
    <text evidence="3">The sequence shown here is derived from an EMBL/GenBank/DDBJ whole genome shotgun (WGS) entry which is preliminary data.</text>
</comment>
<keyword evidence="4" id="KW-1185">Reference proteome</keyword>
<protein>
    <submittedName>
        <fullName evidence="3">Cell division protein FtsQ</fullName>
    </submittedName>
</protein>
<keyword evidence="1" id="KW-0812">Transmembrane</keyword>
<dbReference type="Proteomes" id="UP001172055">
    <property type="component" value="Unassembled WGS sequence"/>
</dbReference>
<feature type="transmembrane region" description="Helical" evidence="1">
    <location>
        <begin position="65"/>
        <end position="86"/>
    </location>
</feature>
<keyword evidence="1" id="KW-0472">Membrane</keyword>
<evidence type="ECO:0000313" key="3">
    <source>
        <dbReference type="EMBL" id="MDN7242466.1"/>
    </source>
</evidence>
<name>A0ABT8N3M1_9BACL</name>
<reference evidence="3 4" key="1">
    <citation type="submission" date="2023-06" db="EMBL/GenBank/DDBJ databases">
        <title>Novel species in genus Planococcus.</title>
        <authorList>
            <person name="Ning S."/>
        </authorList>
    </citation>
    <scope>NUCLEOTIDE SEQUENCE [LARGE SCALE GENOMIC DNA]</scope>
    <source>
        <strain evidence="3 4">N028</strain>
    </source>
</reference>
<dbReference type="InterPro" id="IPR058484">
    <property type="entry name" value="DUF8171"/>
</dbReference>
<keyword evidence="1" id="KW-1133">Transmembrane helix</keyword>